<dbReference type="Gene3D" id="3.40.30.10">
    <property type="entry name" value="Glutaredoxin"/>
    <property type="match status" value="1"/>
</dbReference>
<organism evidence="1 2">
    <name type="scientific">Mesonia mobilis</name>
    <dbReference type="NCBI Taxonomy" id="369791"/>
    <lineage>
        <taxon>Bacteria</taxon>
        <taxon>Pseudomonadati</taxon>
        <taxon>Bacteroidota</taxon>
        <taxon>Flavobacteriia</taxon>
        <taxon>Flavobacteriales</taxon>
        <taxon>Flavobacteriaceae</taxon>
        <taxon>Mesonia</taxon>
    </lineage>
</organism>
<dbReference type="Pfam" id="PF14595">
    <property type="entry name" value="Thioredoxin_9"/>
    <property type="match status" value="1"/>
</dbReference>
<name>A0ABQ3BVK1_9FLAO</name>
<proteinExistence type="predicted"/>
<dbReference type="GeneID" id="94369363"/>
<comment type="caution">
    <text evidence="1">The sequence shown here is derived from an EMBL/GenBank/DDBJ whole genome shotgun (WGS) entry which is preliminary data.</text>
</comment>
<dbReference type="RefSeq" id="WP_027884955.1">
    <property type="nucleotide sequence ID" value="NZ_BMWY01000004.1"/>
</dbReference>
<gene>
    <name evidence="1" type="ORF">GCM10008088_16980</name>
</gene>
<dbReference type="InterPro" id="IPR036249">
    <property type="entry name" value="Thioredoxin-like_sf"/>
</dbReference>
<keyword evidence="2" id="KW-1185">Reference proteome</keyword>
<dbReference type="Proteomes" id="UP000615593">
    <property type="component" value="Unassembled WGS sequence"/>
</dbReference>
<accession>A0ABQ3BVK1</accession>
<evidence type="ECO:0000313" key="2">
    <source>
        <dbReference type="Proteomes" id="UP000615593"/>
    </source>
</evidence>
<dbReference type="EMBL" id="BMWY01000004">
    <property type="protein sequence ID" value="GGZ56011.1"/>
    <property type="molecule type" value="Genomic_DNA"/>
</dbReference>
<protein>
    <submittedName>
        <fullName evidence="1">Thioredoxin</fullName>
    </submittedName>
</protein>
<dbReference type="SUPFAM" id="SSF52833">
    <property type="entry name" value="Thioredoxin-like"/>
    <property type="match status" value="1"/>
</dbReference>
<evidence type="ECO:0000313" key="1">
    <source>
        <dbReference type="EMBL" id="GGZ56011.1"/>
    </source>
</evidence>
<reference evidence="2" key="1">
    <citation type="journal article" date="2019" name="Int. J. Syst. Evol. Microbiol.">
        <title>The Global Catalogue of Microorganisms (GCM) 10K type strain sequencing project: providing services to taxonomists for standard genome sequencing and annotation.</title>
        <authorList>
            <consortium name="The Broad Institute Genomics Platform"/>
            <consortium name="The Broad Institute Genome Sequencing Center for Infectious Disease"/>
            <person name="Wu L."/>
            <person name="Ma J."/>
        </authorList>
    </citation>
    <scope>NUCLEOTIDE SEQUENCE [LARGE SCALE GENOMIC DNA]</scope>
    <source>
        <strain evidence="2">KCTC 12708</strain>
    </source>
</reference>
<sequence length="201" mass="23423">MKTSETFQLIEESLKASYTYAEYVKLMEDLLAEEKSTAPQQDENLTEYSKLNLRRMKRWEKTLKISTEAEAKIKAYDGKMIWLVISEGWCGDAAHSLPVIHQLADLNPNIEMRVVLRDQHEDLMNQFLTNGGKSIPKLIMYDVNQKEVIADWGPRPTIATQMVEDYKAKHGKLDPEFKEQLQLWYNKNRGQNIIDDLLKLF</sequence>